<evidence type="ECO:0000313" key="3">
    <source>
        <dbReference type="EMBL" id="MDE8562657.1"/>
    </source>
</evidence>
<evidence type="ECO:0000313" key="6">
    <source>
        <dbReference type="Proteomes" id="UP001339962"/>
    </source>
</evidence>
<accession>A0ABD5IRI4</accession>
<gene>
    <name evidence="4" type="ORF">P9850_03320</name>
    <name evidence="3" type="ORF">PNH38_02025</name>
</gene>
<dbReference type="InterPro" id="IPR010897">
    <property type="entry name" value="Spore_II_P"/>
</dbReference>
<proteinExistence type="predicted"/>
<reference evidence="4 6" key="2">
    <citation type="submission" date="2023-03" db="EMBL/GenBank/DDBJ databases">
        <title>Bacillus Genome Sequencing.</title>
        <authorList>
            <person name="Dunlap C."/>
        </authorList>
    </citation>
    <scope>NUCLEOTIDE SEQUENCE [LARGE SCALE GENOMIC DNA]</scope>
    <source>
        <strain evidence="4 6">NRS-38</strain>
    </source>
</reference>
<evidence type="ECO:0000313" key="4">
    <source>
        <dbReference type="EMBL" id="MED5050902.1"/>
    </source>
</evidence>
<dbReference type="EMBL" id="JAQOTG010000001">
    <property type="protein sequence ID" value="MDE8562657.1"/>
    <property type="molecule type" value="Genomic_DNA"/>
</dbReference>
<dbReference type="SUPFAM" id="SSF53187">
    <property type="entry name" value="Zn-dependent exopeptidases"/>
    <property type="match status" value="1"/>
</dbReference>
<comment type="caution">
    <text evidence="4">The sequence shown here is derived from an EMBL/GenBank/DDBJ whole genome shotgun (WGS) entry which is preliminary data.</text>
</comment>
<name>A0ABD5IRI4_9BACL</name>
<dbReference type="AlphaFoldDB" id="A0ABD5IRI4"/>
<organism evidence="4 6">
    <name type="scientific">Anoxybacteroides rupiense</name>
    <dbReference type="NCBI Taxonomy" id="311460"/>
    <lineage>
        <taxon>Bacteria</taxon>
        <taxon>Bacillati</taxon>
        <taxon>Bacillota</taxon>
        <taxon>Bacilli</taxon>
        <taxon>Bacillales</taxon>
        <taxon>Anoxybacillaceae</taxon>
        <taxon>Anoxybacteroides</taxon>
    </lineage>
</organism>
<keyword evidence="2" id="KW-0812">Transmembrane</keyword>
<dbReference type="Pfam" id="PF07454">
    <property type="entry name" value="SpoIIP"/>
    <property type="match status" value="1"/>
</dbReference>
<dbReference type="RefSeq" id="WP_066145950.1">
    <property type="nucleotide sequence ID" value="NZ_JACIDF010000002.1"/>
</dbReference>
<evidence type="ECO:0000256" key="1">
    <source>
        <dbReference type="SAM" id="MobiDB-lite"/>
    </source>
</evidence>
<dbReference type="NCBIfam" id="TIGR02867">
    <property type="entry name" value="spore_II_P"/>
    <property type="match status" value="1"/>
</dbReference>
<keyword evidence="5" id="KW-1185">Reference proteome</keyword>
<feature type="transmembrane region" description="Helical" evidence="2">
    <location>
        <begin position="21"/>
        <end position="42"/>
    </location>
</feature>
<keyword evidence="2" id="KW-1133">Transmembrane helix</keyword>
<evidence type="ECO:0000313" key="5">
    <source>
        <dbReference type="Proteomes" id="UP001213979"/>
    </source>
</evidence>
<feature type="region of interest" description="Disordered" evidence="1">
    <location>
        <begin position="158"/>
        <end position="178"/>
    </location>
</feature>
<dbReference type="Proteomes" id="UP001339962">
    <property type="component" value="Unassembled WGS sequence"/>
</dbReference>
<protein>
    <submittedName>
        <fullName evidence="4">Stage II sporulation protein P</fullName>
    </submittedName>
</protein>
<evidence type="ECO:0000256" key="2">
    <source>
        <dbReference type="SAM" id="Phobius"/>
    </source>
</evidence>
<keyword evidence="2" id="KW-0472">Membrane</keyword>
<dbReference type="EMBL" id="JARTLI010000004">
    <property type="protein sequence ID" value="MED5050902.1"/>
    <property type="molecule type" value="Genomic_DNA"/>
</dbReference>
<sequence length="401" mass="45097">MKRFRSRQMVVTIQGTSIKKVVTLAVLGWMMMFTVVGVMTSLKPEYRITSSSVNSVTNHFPEETFIHLFSFENHYFLQSLPKERQNISYSSILLRMITSINPDDPRSLLGSELPGFALYDSKIVVAGEGTDYTNMPYESAPPLEVMLAEREASIENLEKADQDQDKQPVPPPTKTTGGRKVVYIYSTHTYESYLPALKGANDPDQAFHRTVNVTKVGQKLQEELEKRGIGAVESTVDVQQKLSEKGMDYAQSYDMSRQVVMQAMGQNRDLQYLIDIHRDAQRRKFTTATINGVSYARVAFIVGGENANYEKNLQLATQLHQLLQKKYPGLSRGVIEKKGRGTNGKFNQDLSNNALLIEFGGVDNTFDELFRSAAAVADVFSEHYWQAEKVQAPASDPPQKQ</sequence>
<dbReference type="Proteomes" id="UP001213979">
    <property type="component" value="Unassembled WGS sequence"/>
</dbReference>
<reference evidence="3 5" key="1">
    <citation type="submission" date="2023-01" db="EMBL/GenBank/DDBJ databases">
        <title>Genome-based reclassification of Anoxybacillus geothermalis as a later heterotypic synonym of Anoxybacillus rupiensis.</title>
        <authorList>
            <person name="Inan Bektas K."/>
            <person name="Canakci S."/>
            <person name="Belduz A.A."/>
            <person name="Guler H.H."/>
        </authorList>
    </citation>
    <scope>NUCLEOTIDE SEQUENCE [LARGE SCALE GENOMIC DNA]</scope>
    <source>
        <strain evidence="3 5">DSM 17127</strain>
    </source>
</reference>